<accession>A0A1H3FCL7</accession>
<dbReference type="GO" id="GO:0070043">
    <property type="term" value="F:rRNA (guanine-N7-)-methyltransferase activity"/>
    <property type="evidence" value="ECO:0007669"/>
    <property type="project" value="UniProtKB-UniRule"/>
</dbReference>
<name>A0A1H3FCL7_9RHOB</name>
<comment type="caution">
    <text evidence="6">Lacks conserved residue(s) required for the propagation of feature annotation.</text>
</comment>
<dbReference type="EMBL" id="FNPF01000001">
    <property type="protein sequence ID" value="SDX88726.1"/>
    <property type="molecule type" value="Genomic_DNA"/>
</dbReference>
<keyword evidence="3 6" id="KW-0489">Methyltransferase</keyword>
<dbReference type="AlphaFoldDB" id="A0A1H3FCL7"/>
<dbReference type="InterPro" id="IPR003682">
    <property type="entry name" value="rRNA_ssu_MeTfrase_G"/>
</dbReference>
<feature type="binding site" evidence="6">
    <location>
        <begin position="122"/>
        <end position="123"/>
    </location>
    <ligand>
        <name>S-adenosyl-L-methionine</name>
        <dbReference type="ChEBI" id="CHEBI:59789"/>
    </ligand>
</feature>
<keyword evidence="1 6" id="KW-0963">Cytoplasm</keyword>
<comment type="function">
    <text evidence="6">Specifically methylates the N7 position of guanine in position 527 of 16S rRNA.</text>
</comment>
<organism evidence="7 8">
    <name type="scientific">Citreimonas salinaria</name>
    <dbReference type="NCBI Taxonomy" id="321339"/>
    <lineage>
        <taxon>Bacteria</taxon>
        <taxon>Pseudomonadati</taxon>
        <taxon>Pseudomonadota</taxon>
        <taxon>Alphaproteobacteria</taxon>
        <taxon>Rhodobacterales</taxon>
        <taxon>Roseobacteraceae</taxon>
        <taxon>Citreimonas</taxon>
    </lineage>
</organism>
<reference evidence="7 8" key="1">
    <citation type="submission" date="2016-10" db="EMBL/GenBank/DDBJ databases">
        <authorList>
            <person name="de Groot N.N."/>
        </authorList>
    </citation>
    <scope>NUCLEOTIDE SEQUENCE [LARGE SCALE GENOMIC DNA]</scope>
    <source>
        <strain evidence="7 8">DSM 26880</strain>
    </source>
</reference>
<evidence type="ECO:0000256" key="2">
    <source>
        <dbReference type="ARBA" id="ARBA00022552"/>
    </source>
</evidence>
<evidence type="ECO:0000256" key="1">
    <source>
        <dbReference type="ARBA" id="ARBA00022490"/>
    </source>
</evidence>
<feature type="binding site" evidence="6">
    <location>
        <position position="136"/>
    </location>
    <ligand>
        <name>S-adenosyl-L-methionine</name>
        <dbReference type="ChEBI" id="CHEBI:59789"/>
    </ligand>
</feature>
<feature type="binding site" evidence="6">
    <location>
        <position position="73"/>
    </location>
    <ligand>
        <name>S-adenosyl-L-methionine</name>
        <dbReference type="ChEBI" id="CHEBI:59789"/>
    </ligand>
</feature>
<evidence type="ECO:0000313" key="8">
    <source>
        <dbReference type="Proteomes" id="UP000199286"/>
    </source>
</evidence>
<dbReference type="PANTHER" id="PTHR31760">
    <property type="entry name" value="S-ADENOSYL-L-METHIONINE-DEPENDENT METHYLTRANSFERASES SUPERFAMILY PROTEIN"/>
    <property type="match status" value="1"/>
</dbReference>
<keyword evidence="4 6" id="KW-0808">Transferase</keyword>
<dbReference type="EC" id="2.1.1.170" evidence="6"/>
<dbReference type="SUPFAM" id="SSF53335">
    <property type="entry name" value="S-adenosyl-L-methionine-dependent methyltransferases"/>
    <property type="match status" value="1"/>
</dbReference>
<dbReference type="Pfam" id="PF02527">
    <property type="entry name" value="GidB"/>
    <property type="match status" value="1"/>
</dbReference>
<evidence type="ECO:0000256" key="4">
    <source>
        <dbReference type="ARBA" id="ARBA00022679"/>
    </source>
</evidence>
<dbReference type="NCBIfam" id="TIGR00138">
    <property type="entry name" value="rsmG_gidB"/>
    <property type="match status" value="1"/>
</dbReference>
<sequence>MTERADLDVSRETNERLTLFADLLAKWNPRINLVSRSSLSHVWTRHIADSAQLFDLAPANARKWVDLGSGGGFPGLVVAILAAEKSPNMHITLVESDGRKAVFLRTVLRETGVSAAVEAARIEHVVPLCADVVSARALAPLDLLLGHVARHSAVDGIALLPKGISWQKEVDIAKKSWTFSHRVHTSETDPSSVILTVGDLSHV</sequence>
<evidence type="ECO:0000256" key="3">
    <source>
        <dbReference type="ARBA" id="ARBA00022603"/>
    </source>
</evidence>
<dbReference type="GO" id="GO:0005829">
    <property type="term" value="C:cytosol"/>
    <property type="evidence" value="ECO:0007669"/>
    <property type="project" value="TreeGrafter"/>
</dbReference>
<dbReference type="OrthoDB" id="9808773at2"/>
<evidence type="ECO:0000313" key="7">
    <source>
        <dbReference type="EMBL" id="SDX88726.1"/>
    </source>
</evidence>
<keyword evidence="5 6" id="KW-0949">S-adenosyl-L-methionine</keyword>
<keyword evidence="8" id="KW-1185">Reference proteome</keyword>
<dbReference type="STRING" id="321339.SAMN05444340_101347"/>
<evidence type="ECO:0000256" key="5">
    <source>
        <dbReference type="ARBA" id="ARBA00022691"/>
    </source>
</evidence>
<protein>
    <recommendedName>
        <fullName evidence="6">Ribosomal RNA small subunit methyltransferase G</fullName>
        <ecNumber evidence="6">2.1.1.170</ecNumber>
    </recommendedName>
    <alternativeName>
        <fullName evidence="6">16S rRNA 7-methylguanosine methyltransferase</fullName>
        <shortName evidence="6">16S rRNA m7G methyltransferase</shortName>
    </alternativeName>
</protein>
<dbReference type="Proteomes" id="UP000199286">
    <property type="component" value="Unassembled WGS sequence"/>
</dbReference>
<comment type="similarity">
    <text evidence="6">Belongs to the methyltransferase superfamily. RNA methyltransferase RsmG family.</text>
</comment>
<gene>
    <name evidence="6" type="primary">rsmG</name>
    <name evidence="7" type="ORF">SAMN05444340_101347</name>
</gene>
<comment type="catalytic activity">
    <reaction evidence="6">
        <text>guanosine(527) in 16S rRNA + S-adenosyl-L-methionine = N(7)-methylguanosine(527) in 16S rRNA + S-adenosyl-L-homocysteine</text>
        <dbReference type="Rhea" id="RHEA:42732"/>
        <dbReference type="Rhea" id="RHEA-COMP:10209"/>
        <dbReference type="Rhea" id="RHEA-COMP:10210"/>
        <dbReference type="ChEBI" id="CHEBI:57856"/>
        <dbReference type="ChEBI" id="CHEBI:59789"/>
        <dbReference type="ChEBI" id="CHEBI:74269"/>
        <dbReference type="ChEBI" id="CHEBI:74480"/>
        <dbReference type="EC" id="2.1.1.170"/>
    </reaction>
</comment>
<proteinExistence type="inferred from homology"/>
<dbReference type="PANTHER" id="PTHR31760:SF0">
    <property type="entry name" value="S-ADENOSYL-L-METHIONINE-DEPENDENT METHYLTRANSFERASES SUPERFAMILY PROTEIN"/>
    <property type="match status" value="1"/>
</dbReference>
<dbReference type="RefSeq" id="WP_089878224.1">
    <property type="nucleotide sequence ID" value="NZ_FNPF01000001.1"/>
</dbReference>
<dbReference type="Gene3D" id="3.40.50.150">
    <property type="entry name" value="Vaccinia Virus protein VP39"/>
    <property type="match status" value="1"/>
</dbReference>
<dbReference type="InterPro" id="IPR029063">
    <property type="entry name" value="SAM-dependent_MTases_sf"/>
</dbReference>
<feature type="binding site" evidence="6">
    <location>
        <position position="68"/>
    </location>
    <ligand>
        <name>S-adenosyl-L-methionine</name>
        <dbReference type="ChEBI" id="CHEBI:59789"/>
    </ligand>
</feature>
<dbReference type="PIRSF" id="PIRSF003078">
    <property type="entry name" value="GidB"/>
    <property type="match status" value="1"/>
</dbReference>
<evidence type="ECO:0000256" key="6">
    <source>
        <dbReference type="HAMAP-Rule" id="MF_00074"/>
    </source>
</evidence>
<dbReference type="HAMAP" id="MF_00074">
    <property type="entry name" value="16SrRNA_methyltr_G"/>
    <property type="match status" value="1"/>
</dbReference>
<keyword evidence="2 6" id="KW-0698">rRNA processing</keyword>
<comment type="subcellular location">
    <subcellularLocation>
        <location evidence="6">Cytoplasm</location>
    </subcellularLocation>
</comment>